<dbReference type="Proteomes" id="UP000032309">
    <property type="component" value="Unassembled WGS sequence"/>
</dbReference>
<comment type="similarity">
    <text evidence="1">Belongs to the short-chain dehydrogenases/reductases (SDR) family.</text>
</comment>
<organism evidence="3 4">
    <name type="scientific">Candidatus Brocadia sinica JPN1</name>
    <dbReference type="NCBI Taxonomy" id="1197129"/>
    <lineage>
        <taxon>Bacteria</taxon>
        <taxon>Pseudomonadati</taxon>
        <taxon>Planctomycetota</taxon>
        <taxon>Candidatus Brocadiia</taxon>
        <taxon>Candidatus Brocadiales</taxon>
        <taxon>Candidatus Brocadiaceae</taxon>
        <taxon>Candidatus Brocadia</taxon>
    </lineage>
</organism>
<dbReference type="Gene3D" id="3.40.50.720">
    <property type="entry name" value="NAD(P)-binding Rossmann-like Domain"/>
    <property type="match status" value="1"/>
</dbReference>
<evidence type="ECO:0000313" key="3">
    <source>
        <dbReference type="EMBL" id="GAN33752.1"/>
    </source>
</evidence>
<dbReference type="InterPro" id="IPR036291">
    <property type="entry name" value="NAD(P)-bd_dom_sf"/>
</dbReference>
<dbReference type="RefSeq" id="WP_052563839.1">
    <property type="nucleotide sequence ID" value="NZ_BAFN01000001.1"/>
</dbReference>
<evidence type="ECO:0000256" key="1">
    <source>
        <dbReference type="ARBA" id="ARBA00006484"/>
    </source>
</evidence>
<comment type="caution">
    <text evidence="3">The sequence shown here is derived from an EMBL/GenBank/DDBJ whole genome shotgun (WGS) entry which is preliminary data.</text>
</comment>
<dbReference type="PANTHER" id="PTHR44196">
    <property type="entry name" value="DEHYDROGENASE/REDUCTASE SDR FAMILY MEMBER 7B"/>
    <property type="match status" value="1"/>
</dbReference>
<dbReference type="EMBL" id="BAFN01000001">
    <property type="protein sequence ID" value="GAN33752.1"/>
    <property type="molecule type" value="Genomic_DNA"/>
</dbReference>
<dbReference type="PRINTS" id="PR00081">
    <property type="entry name" value="GDHRDH"/>
</dbReference>
<dbReference type="Pfam" id="PF00106">
    <property type="entry name" value="adh_short"/>
    <property type="match status" value="1"/>
</dbReference>
<reference evidence="4" key="1">
    <citation type="journal article" date="2015" name="Genome Announc.">
        <title>Draft Genome Sequence of an Anaerobic Ammonium-Oxidizing Bacterium, "Candidatus Brocadia sinica".</title>
        <authorList>
            <person name="Oshiki M."/>
            <person name="Shinyako-Hata K."/>
            <person name="Satoh H."/>
            <person name="Okabe S."/>
        </authorList>
    </citation>
    <scope>NUCLEOTIDE SEQUENCE [LARGE SCALE GENOMIC DNA]</scope>
    <source>
        <strain evidence="4">JPN1</strain>
    </source>
</reference>
<sequence>MKKAIVIGASSGIGKELAIFLSQNGYMVGLIGRRLYLLEELKTHLFNPAFSKQVDVSDNLKAMDLLKDLIEEMGGVDLIIISAGIGFINSDLKWLDEKKTIDVNVSGFVAMANIAYRHFEQVGRGHLVGISSVAAIRGSGEAPAYNASKSFISNYLEGLRIRALKAGLPLTVTDIKAGFVDTAMAKGEGLFWVAPPQKAARQIYGIIQRKAKHAYITKRWFLVGWLLRVLPGFLYARL</sequence>
<dbReference type="InterPro" id="IPR020904">
    <property type="entry name" value="Sc_DH/Rdtase_CS"/>
</dbReference>
<dbReference type="SUPFAM" id="SSF51735">
    <property type="entry name" value="NAD(P)-binding Rossmann-fold domains"/>
    <property type="match status" value="1"/>
</dbReference>
<keyword evidence="2" id="KW-0560">Oxidoreductase</keyword>
<protein>
    <submittedName>
        <fullName evidence="3">Short-chain dehydrogenase/reductase SDR</fullName>
    </submittedName>
</protein>
<dbReference type="PROSITE" id="PS00061">
    <property type="entry name" value="ADH_SHORT"/>
    <property type="match status" value="1"/>
</dbReference>
<evidence type="ECO:0000313" key="4">
    <source>
        <dbReference type="Proteomes" id="UP000032309"/>
    </source>
</evidence>
<keyword evidence="4" id="KW-1185">Reference proteome</keyword>
<dbReference type="InterPro" id="IPR002347">
    <property type="entry name" value="SDR_fam"/>
</dbReference>
<gene>
    <name evidence="3" type="ORF">BROSI_A2286</name>
</gene>
<dbReference type="PANTHER" id="PTHR44196:SF3">
    <property type="entry name" value="SHORT CHAIN DEHYDROGENASE FAMILY PROTEIN"/>
    <property type="match status" value="1"/>
</dbReference>
<accession>A0ABQ0JYH9</accession>
<evidence type="ECO:0000256" key="2">
    <source>
        <dbReference type="ARBA" id="ARBA00023002"/>
    </source>
</evidence>
<name>A0ABQ0JYH9_9BACT</name>
<proteinExistence type="inferred from homology"/>